<keyword evidence="2" id="KW-1185">Reference proteome</keyword>
<sequence>MPVVAGVRVEPSVSSLLGGAIVAGLPVPPADGGPIKIAALAIIGGLLETLLAWIDGQLDSPLDQVLELFIDKLFIDISVGTMERPDTCVTAG</sequence>
<protein>
    <submittedName>
        <fullName evidence="1">Uncharacterized protein</fullName>
    </submittedName>
</protein>
<proteinExistence type="predicted"/>
<dbReference type="EMBL" id="CP109527">
    <property type="protein sequence ID" value="WTY33248.1"/>
    <property type="molecule type" value="Genomic_DNA"/>
</dbReference>
<gene>
    <name evidence="1" type="ORF">OG308_18025</name>
</gene>
<evidence type="ECO:0000313" key="1">
    <source>
        <dbReference type="EMBL" id="WTY33248.1"/>
    </source>
</evidence>
<dbReference type="Proteomes" id="UP001621418">
    <property type="component" value="Chromosome"/>
</dbReference>
<name>A0ABZ1MZZ4_9NOCA</name>
<accession>A0ABZ1MZZ4</accession>
<organism evidence="1 2">
    <name type="scientific">Nocardia salmonicida</name>
    <dbReference type="NCBI Taxonomy" id="53431"/>
    <lineage>
        <taxon>Bacteria</taxon>
        <taxon>Bacillati</taxon>
        <taxon>Actinomycetota</taxon>
        <taxon>Actinomycetes</taxon>
        <taxon>Mycobacteriales</taxon>
        <taxon>Nocardiaceae</taxon>
        <taxon>Nocardia</taxon>
    </lineage>
</organism>
<evidence type="ECO:0000313" key="2">
    <source>
        <dbReference type="Proteomes" id="UP001621418"/>
    </source>
</evidence>
<dbReference type="RefSeq" id="WP_405145431.1">
    <property type="nucleotide sequence ID" value="NZ_CP109527.1"/>
</dbReference>
<reference evidence="1 2" key="1">
    <citation type="submission" date="2022-10" db="EMBL/GenBank/DDBJ databases">
        <title>The complete genomes of actinobacterial strains from the NBC collection.</title>
        <authorList>
            <person name="Joergensen T.S."/>
            <person name="Alvarez Arevalo M."/>
            <person name="Sterndorff E.B."/>
            <person name="Faurdal D."/>
            <person name="Vuksanovic O."/>
            <person name="Mourched A.-S."/>
            <person name="Charusanti P."/>
            <person name="Shaw S."/>
            <person name="Blin K."/>
            <person name="Weber T."/>
        </authorList>
    </citation>
    <scope>NUCLEOTIDE SEQUENCE [LARGE SCALE GENOMIC DNA]</scope>
    <source>
        <strain evidence="1 2">NBC_01413</strain>
    </source>
</reference>